<keyword evidence="1 2" id="KW-0812">Transmembrane</keyword>
<evidence type="ECO:0000313" key="2">
    <source>
        <dbReference type="EMBL" id="EWS76267.1"/>
    </source>
</evidence>
<dbReference type="RefSeq" id="XP_012651196.1">
    <property type="nucleotide sequence ID" value="XM_012795742.1"/>
</dbReference>
<name>W7XER7_TETTS</name>
<evidence type="ECO:0000313" key="3">
    <source>
        <dbReference type="Proteomes" id="UP000009168"/>
    </source>
</evidence>
<keyword evidence="3" id="KW-1185">Reference proteome</keyword>
<proteinExistence type="predicted"/>
<organism evidence="2 3">
    <name type="scientific">Tetrahymena thermophila (strain SB210)</name>
    <dbReference type="NCBI Taxonomy" id="312017"/>
    <lineage>
        <taxon>Eukaryota</taxon>
        <taxon>Sar</taxon>
        <taxon>Alveolata</taxon>
        <taxon>Ciliophora</taxon>
        <taxon>Intramacronucleata</taxon>
        <taxon>Oligohymenophorea</taxon>
        <taxon>Hymenostomatida</taxon>
        <taxon>Tetrahymenina</taxon>
        <taxon>Tetrahymenidae</taxon>
        <taxon>Tetrahymena</taxon>
    </lineage>
</organism>
<reference evidence="3" key="1">
    <citation type="journal article" date="2006" name="PLoS Biol.">
        <title>Macronuclear genome sequence of the ciliate Tetrahymena thermophila, a model eukaryote.</title>
        <authorList>
            <person name="Eisen J.A."/>
            <person name="Coyne R.S."/>
            <person name="Wu M."/>
            <person name="Wu D."/>
            <person name="Thiagarajan M."/>
            <person name="Wortman J.R."/>
            <person name="Badger J.H."/>
            <person name="Ren Q."/>
            <person name="Amedeo P."/>
            <person name="Jones K.M."/>
            <person name="Tallon L.J."/>
            <person name="Delcher A.L."/>
            <person name="Salzberg S.L."/>
            <person name="Silva J.C."/>
            <person name="Haas B.J."/>
            <person name="Majoros W.H."/>
            <person name="Farzad M."/>
            <person name="Carlton J.M."/>
            <person name="Smith R.K. Jr."/>
            <person name="Garg J."/>
            <person name="Pearlman R.E."/>
            <person name="Karrer K.M."/>
            <person name="Sun L."/>
            <person name="Manning G."/>
            <person name="Elde N.C."/>
            <person name="Turkewitz A.P."/>
            <person name="Asai D.J."/>
            <person name="Wilkes D.E."/>
            <person name="Wang Y."/>
            <person name="Cai H."/>
            <person name="Collins K."/>
            <person name="Stewart B.A."/>
            <person name="Lee S.R."/>
            <person name="Wilamowska K."/>
            <person name="Weinberg Z."/>
            <person name="Ruzzo W.L."/>
            <person name="Wloga D."/>
            <person name="Gaertig J."/>
            <person name="Frankel J."/>
            <person name="Tsao C.-C."/>
            <person name="Gorovsky M.A."/>
            <person name="Keeling P.J."/>
            <person name="Waller R.F."/>
            <person name="Patron N.J."/>
            <person name="Cherry J.M."/>
            <person name="Stover N.A."/>
            <person name="Krieger C.J."/>
            <person name="del Toro C."/>
            <person name="Ryder H.F."/>
            <person name="Williamson S.C."/>
            <person name="Barbeau R.A."/>
            <person name="Hamilton E.P."/>
            <person name="Orias E."/>
        </authorList>
    </citation>
    <scope>NUCLEOTIDE SEQUENCE [LARGE SCALE GENOMIC DNA]</scope>
    <source>
        <strain evidence="3">SB210</strain>
    </source>
</reference>
<dbReference type="AlphaFoldDB" id="W7XER7"/>
<dbReference type="KEGG" id="tet:TTHERM_001138247"/>
<dbReference type="GeneID" id="24441789"/>
<keyword evidence="1" id="KW-0472">Membrane</keyword>
<dbReference type="InParanoid" id="W7XER7"/>
<evidence type="ECO:0000256" key="1">
    <source>
        <dbReference type="SAM" id="Phobius"/>
    </source>
</evidence>
<dbReference type="EMBL" id="GG662842">
    <property type="protein sequence ID" value="EWS76267.1"/>
    <property type="molecule type" value="Genomic_DNA"/>
</dbReference>
<accession>W7XER7</accession>
<dbReference type="Proteomes" id="UP000009168">
    <property type="component" value="Unassembled WGS sequence"/>
</dbReference>
<feature type="transmembrane region" description="Helical" evidence="1">
    <location>
        <begin position="53"/>
        <end position="71"/>
    </location>
</feature>
<keyword evidence="1" id="KW-1133">Transmembrane helix</keyword>
<protein>
    <submittedName>
        <fullName evidence="2">Transmembrane protein, putative</fullName>
    </submittedName>
</protein>
<gene>
    <name evidence="2" type="ORF">TTHERM_001138247</name>
</gene>
<sequence>MEITLNQNHHIGGQYIQQSLKIFTIVLIIPQVVKEVVEQEMSFAMKAMQEPNVWTVIFMVLIGMKDFLMWVSFNVQSRKRLVVSFVQNLTRINIILLLTQVWNVETLQNSIEYNVQAQ</sequence>